<dbReference type="Pfam" id="PF13563">
    <property type="entry name" value="2_5_RNA_ligase2"/>
    <property type="match status" value="1"/>
</dbReference>
<reference evidence="1 2" key="1">
    <citation type="submission" date="2021-05" db="EMBL/GenBank/DDBJ databases">
        <title>A Polyphasic approach of four new species of the genus Ohtaekwangia: Ohtaekwangia histidinii sp. nov., Ohtaekwangia cretensis sp. nov., Ohtaekwangia indiensis sp. nov., Ohtaekwangia reichenbachii sp. nov. from diverse environment.</title>
        <authorList>
            <person name="Octaviana S."/>
        </authorList>
    </citation>
    <scope>NUCLEOTIDE SEQUENCE [LARGE SCALE GENOMIC DNA]</scope>
    <source>
        <strain evidence="1 2">PWU5</strain>
    </source>
</reference>
<proteinExistence type="predicted"/>
<evidence type="ECO:0000313" key="2">
    <source>
        <dbReference type="Proteomes" id="UP001319080"/>
    </source>
</evidence>
<gene>
    <name evidence="1" type="ORF">KK062_24950</name>
</gene>
<dbReference type="InterPro" id="IPR009097">
    <property type="entry name" value="Cyclic_Pdiesterase"/>
</dbReference>
<name>A0AAP2E1S2_9BACT</name>
<comment type="caution">
    <text evidence="1">The sequence shown here is derived from an EMBL/GenBank/DDBJ whole genome shotgun (WGS) entry which is preliminary data.</text>
</comment>
<accession>A0AAP2E1S2</accession>
<evidence type="ECO:0000313" key="1">
    <source>
        <dbReference type="EMBL" id="MBT1711515.1"/>
    </source>
</evidence>
<keyword evidence="1" id="KW-0436">Ligase</keyword>
<keyword evidence="2" id="KW-1185">Reference proteome</keyword>
<dbReference type="SUPFAM" id="SSF55144">
    <property type="entry name" value="LigT-like"/>
    <property type="match status" value="1"/>
</dbReference>
<dbReference type="Proteomes" id="UP001319080">
    <property type="component" value="Unassembled WGS sequence"/>
</dbReference>
<dbReference type="RefSeq" id="WP_254087085.1">
    <property type="nucleotide sequence ID" value="NZ_JAHESE010000035.1"/>
</dbReference>
<dbReference type="GO" id="GO:0016874">
    <property type="term" value="F:ligase activity"/>
    <property type="evidence" value="ECO:0007669"/>
    <property type="project" value="UniProtKB-KW"/>
</dbReference>
<protein>
    <submittedName>
        <fullName evidence="1">2'-5' RNA ligase family protein</fullName>
    </submittedName>
</protein>
<dbReference type="Gene3D" id="3.90.1140.10">
    <property type="entry name" value="Cyclic phosphodiesterase"/>
    <property type="match status" value="1"/>
</dbReference>
<dbReference type="AlphaFoldDB" id="A0AAP2E1S2"/>
<dbReference type="EMBL" id="JAHESE010000035">
    <property type="protein sequence ID" value="MBT1711515.1"/>
    <property type="molecule type" value="Genomic_DNA"/>
</dbReference>
<sequence>MLPSIRRQLTMFVPHPDATVIESIRSHYNPAQRAIIDSHVTLCREDELTSLDQVLQNLNILQQPPLTIRFGDIIPSEGGKGVLLPAVAGREAFHRVRQILLQDITSHPREIEPHITLMHPRNSTCNDAIFEEIRSYKLPKVIQFDAISLIEQVDGGPWQVQQTYKLPWQ</sequence>
<organism evidence="1 2">
    <name type="scientific">Dawidia cretensis</name>
    <dbReference type="NCBI Taxonomy" id="2782350"/>
    <lineage>
        <taxon>Bacteria</taxon>
        <taxon>Pseudomonadati</taxon>
        <taxon>Bacteroidota</taxon>
        <taxon>Cytophagia</taxon>
        <taxon>Cytophagales</taxon>
        <taxon>Chryseotaleaceae</taxon>
        <taxon>Dawidia</taxon>
    </lineage>
</organism>